<proteinExistence type="predicted"/>
<organism evidence="2 3">
    <name type="scientific">Halteria grandinella</name>
    <dbReference type="NCBI Taxonomy" id="5974"/>
    <lineage>
        <taxon>Eukaryota</taxon>
        <taxon>Sar</taxon>
        <taxon>Alveolata</taxon>
        <taxon>Ciliophora</taxon>
        <taxon>Intramacronucleata</taxon>
        <taxon>Spirotrichea</taxon>
        <taxon>Stichotrichia</taxon>
        <taxon>Sporadotrichida</taxon>
        <taxon>Halteriidae</taxon>
        <taxon>Halteria</taxon>
    </lineage>
</organism>
<dbReference type="AlphaFoldDB" id="A0A8J8NG40"/>
<feature type="transmembrane region" description="Helical" evidence="1">
    <location>
        <begin position="117"/>
        <end position="139"/>
    </location>
</feature>
<accession>A0A8J8NG40</accession>
<keyword evidence="1" id="KW-0472">Membrane</keyword>
<sequence>MSIDHPVRYLSLISEFASLNNSKWQQHINIINSLKVSSLFRVGFSKGLTWIMQAREAKELKTKRTIWKKWSFTNTIVAARKNLLKRNTALYNQASLVSFLYNEKIASTRGYFLARSIVAFFTLFLVRQALLTSLAINFIRPMYATTQRQATMQEQNYPVDSSLSYYIELE</sequence>
<keyword evidence="1" id="KW-0812">Transmembrane</keyword>
<evidence type="ECO:0000313" key="2">
    <source>
        <dbReference type="EMBL" id="TNV74408.1"/>
    </source>
</evidence>
<name>A0A8J8NG40_HALGN</name>
<protein>
    <submittedName>
        <fullName evidence="2">Uncharacterized protein</fullName>
    </submittedName>
</protein>
<evidence type="ECO:0000313" key="3">
    <source>
        <dbReference type="Proteomes" id="UP000785679"/>
    </source>
</evidence>
<reference evidence="2" key="1">
    <citation type="submission" date="2019-06" db="EMBL/GenBank/DDBJ databases">
        <authorList>
            <person name="Zheng W."/>
        </authorList>
    </citation>
    <scope>NUCLEOTIDE SEQUENCE</scope>
    <source>
        <strain evidence="2">QDHG01</strain>
    </source>
</reference>
<dbReference type="Proteomes" id="UP000785679">
    <property type="component" value="Unassembled WGS sequence"/>
</dbReference>
<comment type="caution">
    <text evidence="2">The sequence shown here is derived from an EMBL/GenBank/DDBJ whole genome shotgun (WGS) entry which is preliminary data.</text>
</comment>
<keyword evidence="1" id="KW-1133">Transmembrane helix</keyword>
<keyword evidence="3" id="KW-1185">Reference proteome</keyword>
<gene>
    <name evidence="2" type="ORF">FGO68_gene64</name>
</gene>
<dbReference type="EMBL" id="RRYP01017040">
    <property type="protein sequence ID" value="TNV74408.1"/>
    <property type="molecule type" value="Genomic_DNA"/>
</dbReference>
<evidence type="ECO:0000256" key="1">
    <source>
        <dbReference type="SAM" id="Phobius"/>
    </source>
</evidence>